<gene>
    <name evidence="6" type="ORF">PV06_11321</name>
</gene>
<dbReference type="GO" id="GO:0005375">
    <property type="term" value="F:copper ion transmembrane transporter activity"/>
    <property type="evidence" value="ECO:0007669"/>
    <property type="project" value="UniProtKB-UniRule"/>
</dbReference>
<keyword evidence="2 4" id="KW-1133">Transmembrane helix</keyword>
<evidence type="ECO:0000256" key="5">
    <source>
        <dbReference type="SAM" id="MobiDB-lite"/>
    </source>
</evidence>
<evidence type="ECO:0000313" key="6">
    <source>
        <dbReference type="EMBL" id="KIW36431.1"/>
    </source>
</evidence>
<dbReference type="Pfam" id="PF04145">
    <property type="entry name" value="Ctr"/>
    <property type="match status" value="1"/>
</dbReference>
<evidence type="ECO:0000256" key="2">
    <source>
        <dbReference type="ARBA" id="ARBA00022989"/>
    </source>
</evidence>
<evidence type="ECO:0000313" key="7">
    <source>
        <dbReference type="Proteomes" id="UP000053342"/>
    </source>
</evidence>
<feature type="transmembrane region" description="Helical" evidence="4">
    <location>
        <begin position="169"/>
        <end position="189"/>
    </location>
</feature>
<feature type="transmembrane region" description="Helical" evidence="4">
    <location>
        <begin position="81"/>
        <end position="100"/>
    </location>
</feature>
<evidence type="ECO:0000256" key="4">
    <source>
        <dbReference type="RuleBase" id="RU367022"/>
    </source>
</evidence>
<keyword evidence="4" id="KW-0187">Copper transport</keyword>
<dbReference type="GeneID" id="27363395"/>
<name>A0A0D2A7Z0_9EURO</name>
<dbReference type="HOGENOM" id="CLU_090404_1_0_1"/>
<evidence type="ECO:0000256" key="3">
    <source>
        <dbReference type="ARBA" id="ARBA00023136"/>
    </source>
</evidence>
<dbReference type="EMBL" id="KN847358">
    <property type="protein sequence ID" value="KIW36431.1"/>
    <property type="molecule type" value="Genomic_DNA"/>
</dbReference>
<dbReference type="RefSeq" id="XP_016256647.1">
    <property type="nucleotide sequence ID" value="XM_016412972.1"/>
</dbReference>
<dbReference type="AlphaFoldDB" id="A0A0D2A7Z0"/>
<comment type="similarity">
    <text evidence="4">Belongs to the copper transporter (Ctr) (TC 1.A.56) family. SLC31A subfamily.</text>
</comment>
<dbReference type="PANTHER" id="PTHR12483:SF120">
    <property type="entry name" value="HIGH-AFFINITY COPPER TRANSPORTER CTRA2"/>
    <property type="match status" value="1"/>
</dbReference>
<protein>
    <recommendedName>
        <fullName evidence="4">Copper transport protein</fullName>
    </recommendedName>
</protein>
<feature type="transmembrane region" description="Helical" evidence="4">
    <location>
        <begin position="141"/>
        <end position="163"/>
    </location>
</feature>
<dbReference type="GO" id="GO:0005886">
    <property type="term" value="C:plasma membrane"/>
    <property type="evidence" value="ECO:0007669"/>
    <property type="project" value="TreeGrafter"/>
</dbReference>
<feature type="region of interest" description="Disordered" evidence="5">
    <location>
        <begin position="22"/>
        <end position="47"/>
    </location>
</feature>
<proteinExistence type="inferred from homology"/>
<keyword evidence="7" id="KW-1185">Reference proteome</keyword>
<keyword evidence="1 4" id="KW-0812">Transmembrane</keyword>
<keyword evidence="3 4" id="KW-0472">Membrane</keyword>
<dbReference type="InterPro" id="IPR007274">
    <property type="entry name" value="Cop_transporter"/>
</dbReference>
<keyword evidence="4" id="KW-0406">Ion transport</keyword>
<dbReference type="Proteomes" id="UP000053342">
    <property type="component" value="Unassembled WGS sequence"/>
</dbReference>
<sequence>MDSGSMSMSNMDMSTTMSITMSTTGSPTSTMSGMSMASSTGSSMPMSSSSMMGMDSMAMVFFTSSSTPLYSWAWTPDTTGQYAGTCIFLIAFAAIFRALLAVRVRFYDFLALAKHRQYGGVSSQPLTDAKPISRPWRANEAVMIAMVDVILAGLSYLLMIAVMTMNVGYFLSVLAGVFLGSVVFGHFIANSAAH</sequence>
<reference evidence="6 7" key="1">
    <citation type="submission" date="2015-01" db="EMBL/GenBank/DDBJ databases">
        <title>The Genome Sequence of Exophiala oligosperma CBS72588.</title>
        <authorList>
            <consortium name="The Broad Institute Genomics Platform"/>
            <person name="Cuomo C."/>
            <person name="de Hoog S."/>
            <person name="Gorbushina A."/>
            <person name="Stielow B."/>
            <person name="Teixiera M."/>
            <person name="Abouelleil A."/>
            <person name="Chapman S.B."/>
            <person name="Priest M."/>
            <person name="Young S.K."/>
            <person name="Wortman J."/>
            <person name="Nusbaum C."/>
            <person name="Birren B."/>
        </authorList>
    </citation>
    <scope>NUCLEOTIDE SEQUENCE [LARGE SCALE GENOMIC DNA]</scope>
    <source>
        <strain evidence="6 7">CBS 72588</strain>
    </source>
</reference>
<dbReference type="PANTHER" id="PTHR12483">
    <property type="entry name" value="SOLUTE CARRIER FAMILY 31 COPPER TRANSPORTERS"/>
    <property type="match status" value="1"/>
</dbReference>
<accession>A0A0D2A7Z0</accession>
<dbReference type="OrthoDB" id="73901at2759"/>
<keyword evidence="4" id="KW-0186">Copper</keyword>
<evidence type="ECO:0000256" key="1">
    <source>
        <dbReference type="ARBA" id="ARBA00022692"/>
    </source>
</evidence>
<keyword evidence="4" id="KW-0813">Transport</keyword>
<organism evidence="6 7">
    <name type="scientific">Exophiala oligosperma</name>
    <dbReference type="NCBI Taxonomy" id="215243"/>
    <lineage>
        <taxon>Eukaryota</taxon>
        <taxon>Fungi</taxon>
        <taxon>Dikarya</taxon>
        <taxon>Ascomycota</taxon>
        <taxon>Pezizomycotina</taxon>
        <taxon>Eurotiomycetes</taxon>
        <taxon>Chaetothyriomycetidae</taxon>
        <taxon>Chaetothyriales</taxon>
        <taxon>Herpotrichiellaceae</taxon>
        <taxon>Exophiala</taxon>
    </lineage>
</organism>
<dbReference type="STRING" id="215243.A0A0D2A7Z0"/>
<dbReference type="VEuPathDB" id="FungiDB:PV06_11321"/>
<comment type="subcellular location">
    <subcellularLocation>
        <location evidence="4">Membrane</location>
        <topology evidence="4">Multi-pass membrane protein</topology>
    </subcellularLocation>
</comment>